<reference evidence="2 3" key="1">
    <citation type="submission" date="2019-12" db="EMBL/GenBank/DDBJ databases">
        <title>Genomic-based taxomic classification of the family Erythrobacteraceae.</title>
        <authorList>
            <person name="Xu L."/>
        </authorList>
    </citation>
    <scope>NUCLEOTIDE SEQUENCE [LARGE SCALE GENOMIC DNA]</scope>
    <source>
        <strain evidence="2 3">RC4-10-4</strain>
    </source>
</reference>
<gene>
    <name evidence="2" type="ORF">GRI62_05950</name>
</gene>
<dbReference type="InterPro" id="IPR002816">
    <property type="entry name" value="TraB/PrgY/GumN_fam"/>
</dbReference>
<evidence type="ECO:0008006" key="4">
    <source>
        <dbReference type="Google" id="ProtNLM"/>
    </source>
</evidence>
<dbReference type="AlphaFoldDB" id="A0A845A6I0"/>
<keyword evidence="3" id="KW-1185">Reference proteome</keyword>
<feature type="chain" id="PRO_5032399104" description="TraB/GumN family protein" evidence="1">
    <location>
        <begin position="24"/>
        <end position="328"/>
    </location>
</feature>
<feature type="signal peptide" evidence="1">
    <location>
        <begin position="1"/>
        <end position="23"/>
    </location>
</feature>
<dbReference type="Proteomes" id="UP000460626">
    <property type="component" value="Unassembled WGS sequence"/>
</dbReference>
<dbReference type="CDD" id="cd14789">
    <property type="entry name" value="Tiki"/>
    <property type="match status" value="1"/>
</dbReference>
<sequence length="328" mass="36098">MASFLPRTALAPLVMALAGSFLAAAPLAAQEAAAPPDRYAFTQDYQPSPALWRLADEDTTIYMLGTIHVLPAGFRWRSAQLDQIIGEVDMLVVETSDYAEVEGAIDLDGKFINRVANRVPTSERLSPEGAERWRELIERSGGDFATFDNLPILFALLNMGIGGDSGDPSSTEYGVETVLEDEFLRSSRPIESLEDGGAVMYSLIRQDSDELIDELDARLIAWPGKSVGAFFDPDFVQRRGDAYWAEEHDWARGVVQDQFDIGFGDGAIGRAFNAMLLDRRNTAWAEWLDQRLDSPGAVLLAVGSGHFEGNVSLLVKLRERGLLAERLN</sequence>
<evidence type="ECO:0000313" key="3">
    <source>
        <dbReference type="Proteomes" id="UP000460626"/>
    </source>
</evidence>
<organism evidence="2 3">
    <name type="scientific">Aurantiacibacter arachoides</name>
    <dbReference type="NCBI Taxonomy" id="1850444"/>
    <lineage>
        <taxon>Bacteria</taxon>
        <taxon>Pseudomonadati</taxon>
        <taxon>Pseudomonadota</taxon>
        <taxon>Alphaproteobacteria</taxon>
        <taxon>Sphingomonadales</taxon>
        <taxon>Erythrobacteraceae</taxon>
        <taxon>Aurantiacibacter</taxon>
    </lineage>
</organism>
<protein>
    <recommendedName>
        <fullName evidence="4">TraB/GumN family protein</fullName>
    </recommendedName>
</protein>
<evidence type="ECO:0000313" key="2">
    <source>
        <dbReference type="EMBL" id="MXO93149.1"/>
    </source>
</evidence>
<dbReference type="InterPro" id="IPR047111">
    <property type="entry name" value="YbaP-like"/>
</dbReference>
<proteinExistence type="predicted"/>
<keyword evidence="1" id="KW-0732">Signal</keyword>
<comment type="caution">
    <text evidence="2">The sequence shown here is derived from an EMBL/GenBank/DDBJ whole genome shotgun (WGS) entry which is preliminary data.</text>
</comment>
<dbReference type="PANTHER" id="PTHR40590:SF1">
    <property type="entry name" value="CYTOPLASMIC PROTEIN"/>
    <property type="match status" value="1"/>
</dbReference>
<name>A0A845A6I0_9SPHN</name>
<dbReference type="EMBL" id="WTYH01000001">
    <property type="protein sequence ID" value="MXO93149.1"/>
    <property type="molecule type" value="Genomic_DNA"/>
</dbReference>
<evidence type="ECO:0000256" key="1">
    <source>
        <dbReference type="SAM" id="SignalP"/>
    </source>
</evidence>
<dbReference type="PANTHER" id="PTHR40590">
    <property type="entry name" value="CYTOPLASMIC PROTEIN-RELATED"/>
    <property type="match status" value="1"/>
</dbReference>
<dbReference type="RefSeq" id="WP_160731823.1">
    <property type="nucleotide sequence ID" value="NZ_BMJK01000001.1"/>
</dbReference>
<dbReference type="Pfam" id="PF01963">
    <property type="entry name" value="TraB_PrgY_gumN"/>
    <property type="match status" value="1"/>
</dbReference>
<accession>A0A845A6I0</accession>
<dbReference type="OrthoDB" id="9806326at2"/>